<organism evidence="2 3">
    <name type="scientific">Hassallia byssoidea VB512170</name>
    <dbReference type="NCBI Taxonomy" id="1304833"/>
    <lineage>
        <taxon>Bacteria</taxon>
        <taxon>Bacillati</taxon>
        <taxon>Cyanobacteriota</taxon>
        <taxon>Cyanophyceae</taxon>
        <taxon>Nostocales</taxon>
        <taxon>Tolypothrichaceae</taxon>
        <taxon>Hassallia</taxon>
    </lineage>
</organism>
<sequence>MQQKPFRLITIPVSHYCEKARWALTKLKLTYVEEAHMPPFYRLATNRVGGKSTPVLVTGDGVFTDSTDILQYLDKLVPDNAKLYPSDFQLRRQVEELEDLFDEQLGPATRRWGYFYTINDSQFIKKRWTQGVPSFEEALFPVVYPLMRPIVRKAFNINSESATQAYEQINSVFEKVNELLADGRSYLVGEKFSAADITFAALAAPVISPPEHPIKPRPLQELPDSFASKISAFRETPAGAYVLRLYRDRNS</sequence>
<dbReference type="RefSeq" id="WP_039737139.1">
    <property type="nucleotide sequence ID" value="NZ_JTCM02000024.1"/>
</dbReference>
<dbReference type="Pfam" id="PF00043">
    <property type="entry name" value="GST_C"/>
    <property type="match status" value="1"/>
</dbReference>
<dbReference type="Gene3D" id="1.20.1050.10">
    <property type="match status" value="1"/>
</dbReference>
<dbReference type="PANTHER" id="PTHR43968">
    <property type="match status" value="1"/>
</dbReference>
<comment type="caution">
    <text evidence="2">The sequence shown here is derived from an EMBL/GenBank/DDBJ whole genome shotgun (WGS) entry which is preliminary data.</text>
</comment>
<dbReference type="Pfam" id="PF13417">
    <property type="entry name" value="GST_N_3"/>
    <property type="match status" value="1"/>
</dbReference>
<keyword evidence="3" id="KW-1185">Reference proteome</keyword>
<accession>A0A846H7A5</accession>
<dbReference type="InterPro" id="IPR050983">
    <property type="entry name" value="GST_Omega/HSP26"/>
</dbReference>
<gene>
    <name evidence="2" type="ORF">PI95_013315</name>
</gene>
<dbReference type="InterPro" id="IPR036282">
    <property type="entry name" value="Glutathione-S-Trfase_C_sf"/>
</dbReference>
<keyword evidence="2" id="KW-0808">Transferase</keyword>
<dbReference type="PANTHER" id="PTHR43968:SF6">
    <property type="entry name" value="GLUTATHIONE S-TRANSFERASE OMEGA"/>
    <property type="match status" value="1"/>
</dbReference>
<proteinExistence type="predicted"/>
<dbReference type="GO" id="GO:0005737">
    <property type="term" value="C:cytoplasm"/>
    <property type="evidence" value="ECO:0007669"/>
    <property type="project" value="TreeGrafter"/>
</dbReference>
<dbReference type="InterPro" id="IPR004046">
    <property type="entry name" value="GST_C"/>
</dbReference>
<reference evidence="2 3" key="1">
    <citation type="journal article" date="2015" name="Genome Announc.">
        <title>Draft Genome Sequence of Cyanobacterium Hassallia byssoidea Strain VB512170, Isolated from Monuments in India.</title>
        <authorList>
            <person name="Singh D."/>
            <person name="Chandrababunaidu M.M."/>
            <person name="Panda A."/>
            <person name="Sen D."/>
            <person name="Bhattacharyya S."/>
            <person name="Adhikary S.P."/>
            <person name="Tripathy S."/>
        </authorList>
    </citation>
    <scope>NUCLEOTIDE SEQUENCE [LARGE SCALE GENOMIC DNA]</scope>
    <source>
        <strain evidence="2 3">VB512170</strain>
    </source>
</reference>
<dbReference type="Proteomes" id="UP000031549">
    <property type="component" value="Unassembled WGS sequence"/>
</dbReference>
<dbReference type="Gene3D" id="3.40.30.10">
    <property type="entry name" value="Glutaredoxin"/>
    <property type="match status" value="1"/>
</dbReference>
<evidence type="ECO:0000313" key="2">
    <source>
        <dbReference type="EMBL" id="NEU73517.1"/>
    </source>
</evidence>
<dbReference type="CDD" id="cd00570">
    <property type="entry name" value="GST_N_family"/>
    <property type="match status" value="1"/>
</dbReference>
<dbReference type="InterPro" id="IPR004045">
    <property type="entry name" value="Glutathione_S-Trfase_N"/>
</dbReference>
<name>A0A846H7A5_9CYAN</name>
<dbReference type="SUPFAM" id="SSF52833">
    <property type="entry name" value="Thioredoxin-like"/>
    <property type="match status" value="1"/>
</dbReference>
<evidence type="ECO:0000313" key="3">
    <source>
        <dbReference type="Proteomes" id="UP000031549"/>
    </source>
</evidence>
<dbReference type="GO" id="GO:0016740">
    <property type="term" value="F:transferase activity"/>
    <property type="evidence" value="ECO:0007669"/>
    <property type="project" value="UniProtKB-KW"/>
</dbReference>
<dbReference type="PROSITE" id="PS50404">
    <property type="entry name" value="GST_NTER"/>
    <property type="match status" value="1"/>
</dbReference>
<protein>
    <submittedName>
        <fullName evidence="2">Glutathione S-transferase family protein</fullName>
    </submittedName>
</protein>
<dbReference type="AlphaFoldDB" id="A0A846H7A5"/>
<dbReference type="SUPFAM" id="SSF47616">
    <property type="entry name" value="GST C-terminal domain-like"/>
    <property type="match status" value="1"/>
</dbReference>
<dbReference type="InterPro" id="IPR036249">
    <property type="entry name" value="Thioredoxin-like_sf"/>
</dbReference>
<evidence type="ECO:0000259" key="1">
    <source>
        <dbReference type="PROSITE" id="PS50404"/>
    </source>
</evidence>
<dbReference type="EMBL" id="JTCM02000024">
    <property type="protein sequence ID" value="NEU73517.1"/>
    <property type="molecule type" value="Genomic_DNA"/>
</dbReference>
<feature type="domain" description="GST N-terminal" evidence="1">
    <location>
        <begin position="4"/>
        <end position="81"/>
    </location>
</feature>